<dbReference type="PROSITE" id="PS51384">
    <property type="entry name" value="FAD_FR"/>
    <property type="match status" value="1"/>
</dbReference>
<organism evidence="8 9">
    <name type="scientific">Fusarium duplospermum</name>
    <dbReference type="NCBI Taxonomy" id="1325734"/>
    <lineage>
        <taxon>Eukaryota</taxon>
        <taxon>Fungi</taxon>
        <taxon>Dikarya</taxon>
        <taxon>Ascomycota</taxon>
        <taxon>Pezizomycotina</taxon>
        <taxon>Sordariomycetes</taxon>
        <taxon>Hypocreomycetidae</taxon>
        <taxon>Hypocreales</taxon>
        <taxon>Nectriaceae</taxon>
        <taxon>Fusarium</taxon>
        <taxon>Fusarium solani species complex</taxon>
    </lineage>
</organism>
<sequence length="380" mass="42958">MDETHNLLAALALLGVYLMLIPMKALPAVFPYEFLLFTHHSMSVMIGYAIWRHIPADNHRIRVFLYGIAGIFLSSLTLQTLVTLYRNHFWFQSVSLSKNGSFDYIQVKLTLRKPVKVEPGQYINLWIPLGPISSIQSHPFTVANWSPDAQKELKLFVEVNNGLTKTLRGRVELGLTSNIGIFTGPYGSRITVENYETIILIATGLGVVALTPYLQWLVHATRMREVRIAPVHLVWQIPSWKQSHAVFDVIDFALALDEKEDNLGEGKEAGVMSKSRSHAVNISMYYEEAEPLPPKVQLFIKDMKKKEEEMGGKTRVKVYQCQLPLRNVLLSETVMSSTHDHSGKPTLIAASVPRTTRNTLVDFAREHSRAVDLAFTDYQP</sequence>
<dbReference type="GO" id="GO:0005886">
    <property type="term" value="C:plasma membrane"/>
    <property type="evidence" value="ECO:0007669"/>
    <property type="project" value="UniProtKB-SubCell"/>
</dbReference>
<keyword evidence="6" id="KW-0472">Membrane</keyword>
<evidence type="ECO:0000256" key="4">
    <source>
        <dbReference type="ARBA" id="ARBA00022475"/>
    </source>
</evidence>
<keyword evidence="3" id="KW-0813">Transport</keyword>
<dbReference type="InterPro" id="IPR013112">
    <property type="entry name" value="FAD-bd_8"/>
</dbReference>
<dbReference type="SUPFAM" id="SSF52343">
    <property type="entry name" value="Ferredoxin reductase-like, C-terminal NADP-linked domain"/>
    <property type="match status" value="1"/>
</dbReference>
<dbReference type="Gene3D" id="3.40.50.80">
    <property type="entry name" value="Nucleotide-binding domain of ferredoxin-NADP reductase (FNR) module"/>
    <property type="match status" value="1"/>
</dbReference>
<dbReference type="EC" id="1.16.1.9" evidence="2"/>
<feature type="transmembrane region" description="Helical" evidence="6">
    <location>
        <begin position="7"/>
        <end position="26"/>
    </location>
</feature>
<dbReference type="InterPro" id="IPR039261">
    <property type="entry name" value="FNR_nucleotide-bd"/>
</dbReference>
<evidence type="ECO:0000259" key="7">
    <source>
        <dbReference type="PROSITE" id="PS51384"/>
    </source>
</evidence>
<dbReference type="PANTHER" id="PTHR32361">
    <property type="entry name" value="FERRIC/CUPRIC REDUCTASE TRANSMEMBRANE COMPONENT"/>
    <property type="match status" value="1"/>
</dbReference>
<keyword evidence="6" id="KW-1133">Transmembrane helix</keyword>
<protein>
    <recommendedName>
        <fullName evidence="2">ferric-chelate reductase (NADPH)</fullName>
        <ecNumber evidence="2">1.16.1.9</ecNumber>
    </recommendedName>
</protein>
<dbReference type="Proteomes" id="UP000288168">
    <property type="component" value="Unassembled WGS sequence"/>
</dbReference>
<feature type="transmembrane region" description="Helical" evidence="6">
    <location>
        <begin position="63"/>
        <end position="85"/>
    </location>
</feature>
<dbReference type="OrthoDB" id="4494341at2759"/>
<dbReference type="InterPro" id="IPR051410">
    <property type="entry name" value="Ferric/Cupric_Reductase"/>
</dbReference>
<evidence type="ECO:0000256" key="6">
    <source>
        <dbReference type="SAM" id="Phobius"/>
    </source>
</evidence>
<keyword evidence="4" id="KW-1003">Cell membrane</keyword>
<comment type="caution">
    <text evidence="8">The sequence shown here is derived from an EMBL/GenBank/DDBJ whole genome shotgun (WGS) entry which is preliminary data.</text>
</comment>
<evidence type="ECO:0000313" key="8">
    <source>
        <dbReference type="EMBL" id="RSL42077.1"/>
    </source>
</evidence>
<dbReference type="GO" id="GO:0052851">
    <property type="term" value="F:ferric-chelate reductase (NADPH) activity"/>
    <property type="evidence" value="ECO:0007669"/>
    <property type="project" value="UniProtKB-EC"/>
</dbReference>
<dbReference type="GO" id="GO:0006879">
    <property type="term" value="P:intracellular iron ion homeostasis"/>
    <property type="evidence" value="ECO:0007669"/>
    <property type="project" value="TreeGrafter"/>
</dbReference>
<dbReference type="SUPFAM" id="SSF63380">
    <property type="entry name" value="Riboflavin synthase domain-like"/>
    <property type="match status" value="1"/>
</dbReference>
<gene>
    <name evidence="8" type="ORF">CEP54_015609</name>
</gene>
<dbReference type="GO" id="GO:0006826">
    <property type="term" value="P:iron ion transport"/>
    <property type="evidence" value="ECO:0007669"/>
    <property type="project" value="TreeGrafter"/>
</dbReference>
<evidence type="ECO:0000313" key="9">
    <source>
        <dbReference type="Proteomes" id="UP000288168"/>
    </source>
</evidence>
<dbReference type="Gene3D" id="2.40.30.10">
    <property type="entry name" value="Translation factors"/>
    <property type="match status" value="1"/>
</dbReference>
<dbReference type="GO" id="GO:0015677">
    <property type="term" value="P:copper ion import"/>
    <property type="evidence" value="ECO:0007669"/>
    <property type="project" value="TreeGrafter"/>
</dbReference>
<dbReference type="PANTHER" id="PTHR32361:SF26">
    <property type="entry name" value="FAD-BINDING 8 DOMAIN-CONTAINING PROTEIN-RELATED"/>
    <property type="match status" value="1"/>
</dbReference>
<dbReference type="InterPro" id="IPR017938">
    <property type="entry name" value="Riboflavin_synthase-like_b-brl"/>
</dbReference>
<comment type="catalytic activity">
    <reaction evidence="5">
        <text>2 a Fe(II)-siderophore + NADP(+) + H(+) = 2 a Fe(III)-siderophore + NADPH</text>
        <dbReference type="Rhea" id="RHEA:28795"/>
        <dbReference type="Rhea" id="RHEA-COMP:11342"/>
        <dbReference type="Rhea" id="RHEA-COMP:11344"/>
        <dbReference type="ChEBI" id="CHEBI:15378"/>
        <dbReference type="ChEBI" id="CHEBI:29033"/>
        <dbReference type="ChEBI" id="CHEBI:29034"/>
        <dbReference type="ChEBI" id="CHEBI:57783"/>
        <dbReference type="ChEBI" id="CHEBI:58349"/>
        <dbReference type="EC" id="1.16.1.9"/>
    </reaction>
</comment>
<evidence type="ECO:0000256" key="1">
    <source>
        <dbReference type="ARBA" id="ARBA00004651"/>
    </source>
</evidence>
<dbReference type="CDD" id="cd06186">
    <property type="entry name" value="NOX_Duox_like_FAD_NADP"/>
    <property type="match status" value="1"/>
</dbReference>
<keyword evidence="9" id="KW-1185">Reference proteome</keyword>
<evidence type="ECO:0000256" key="3">
    <source>
        <dbReference type="ARBA" id="ARBA00022448"/>
    </source>
</evidence>
<name>A0A428NMU4_9HYPO</name>
<dbReference type="AlphaFoldDB" id="A0A428NMU4"/>
<feature type="transmembrane region" description="Helical" evidence="6">
    <location>
        <begin position="32"/>
        <end position="51"/>
    </location>
</feature>
<reference evidence="8 9" key="1">
    <citation type="submission" date="2017-06" db="EMBL/GenBank/DDBJ databases">
        <title>Comparative genomic analysis of Ambrosia Fusariam Clade fungi.</title>
        <authorList>
            <person name="Stajich J.E."/>
            <person name="Carrillo J."/>
            <person name="Kijimoto T."/>
            <person name="Eskalen A."/>
            <person name="O'Donnell K."/>
            <person name="Kasson M."/>
        </authorList>
    </citation>
    <scope>NUCLEOTIDE SEQUENCE [LARGE SCALE GENOMIC DNA]</scope>
    <source>
        <strain evidence="8 9">NRRL62584</strain>
    </source>
</reference>
<accession>A0A428NMU4</accession>
<evidence type="ECO:0000256" key="5">
    <source>
        <dbReference type="ARBA" id="ARBA00048483"/>
    </source>
</evidence>
<dbReference type="InterPro" id="IPR017927">
    <property type="entry name" value="FAD-bd_FR_type"/>
</dbReference>
<comment type="subcellular location">
    <subcellularLocation>
        <location evidence="1">Cell membrane</location>
        <topology evidence="1">Multi-pass membrane protein</topology>
    </subcellularLocation>
</comment>
<keyword evidence="6" id="KW-0812">Transmembrane</keyword>
<feature type="domain" description="FAD-binding FR-type" evidence="7">
    <location>
        <begin position="86"/>
        <end position="192"/>
    </location>
</feature>
<dbReference type="STRING" id="1325734.A0A428NMU4"/>
<dbReference type="Pfam" id="PF08022">
    <property type="entry name" value="FAD_binding_8"/>
    <property type="match status" value="1"/>
</dbReference>
<dbReference type="EMBL" id="NKCI01000384">
    <property type="protein sequence ID" value="RSL42077.1"/>
    <property type="molecule type" value="Genomic_DNA"/>
</dbReference>
<proteinExistence type="predicted"/>
<evidence type="ECO:0000256" key="2">
    <source>
        <dbReference type="ARBA" id="ARBA00012668"/>
    </source>
</evidence>
<feature type="transmembrane region" description="Helical" evidence="6">
    <location>
        <begin position="198"/>
        <end position="218"/>
    </location>
</feature>